<feature type="region of interest" description="Disordered" evidence="1">
    <location>
        <begin position="66"/>
        <end position="102"/>
    </location>
</feature>
<evidence type="ECO:0000313" key="3">
    <source>
        <dbReference type="Proteomes" id="UP000030949"/>
    </source>
</evidence>
<name>A0A0B1Z9J6_9PSED</name>
<evidence type="ECO:0000313" key="2">
    <source>
        <dbReference type="EMBL" id="KHK65896.1"/>
    </source>
</evidence>
<evidence type="ECO:0000256" key="1">
    <source>
        <dbReference type="SAM" id="MobiDB-lite"/>
    </source>
</evidence>
<sequence length="102" mass="11163">MSFGHNFEDSRWADVTRNDPIGNGIPFTQTYQHSVSDVTGVVLFLVVTYPVSHQLGLERLHGQEKSQLQLQLQREGEGEGEGEGDAGRPSSHRIGTSRNGSA</sequence>
<reference evidence="3" key="1">
    <citation type="submission" date="2015-03" db="EMBL/GenBank/DDBJ databases">
        <title>Pseudomonas frederiksbergensis hydrocarbon degrader.</title>
        <authorList>
            <person name="Brown L.M."/>
            <person name="Ruiz O.N."/>
            <person name="Mueller S."/>
            <person name="Gunasekera T.S."/>
        </authorList>
    </citation>
    <scope>NUCLEOTIDE SEQUENCE [LARGE SCALE GENOMIC DNA]</scope>
    <source>
        <strain evidence="3">SI8</strain>
    </source>
</reference>
<feature type="region of interest" description="Disordered" evidence="1">
    <location>
        <begin position="1"/>
        <end position="24"/>
    </location>
</feature>
<dbReference type="AlphaFoldDB" id="A0A0B1Z9J6"/>
<feature type="compositionally biased region" description="Polar residues" evidence="1">
    <location>
        <begin position="93"/>
        <end position="102"/>
    </location>
</feature>
<dbReference type="Proteomes" id="UP000030949">
    <property type="component" value="Unassembled WGS sequence"/>
</dbReference>
<feature type="compositionally biased region" description="Basic and acidic residues" evidence="1">
    <location>
        <begin position="1"/>
        <end position="17"/>
    </location>
</feature>
<proteinExistence type="predicted"/>
<organism evidence="2 3">
    <name type="scientific">Pseudomonas frederiksbergensis</name>
    <dbReference type="NCBI Taxonomy" id="104087"/>
    <lineage>
        <taxon>Bacteria</taxon>
        <taxon>Pseudomonadati</taxon>
        <taxon>Pseudomonadota</taxon>
        <taxon>Gammaproteobacteria</taxon>
        <taxon>Pseudomonadales</taxon>
        <taxon>Pseudomonadaceae</taxon>
        <taxon>Pseudomonas</taxon>
    </lineage>
</organism>
<comment type="caution">
    <text evidence="2">The sequence shown here is derived from an EMBL/GenBank/DDBJ whole genome shotgun (WGS) entry which is preliminary data.</text>
</comment>
<protein>
    <submittedName>
        <fullName evidence="2">Uncharacterized protein</fullName>
    </submittedName>
</protein>
<gene>
    <name evidence="2" type="ORF">JZ00_03740</name>
</gene>
<accession>A0A0B1Z9J6</accession>
<dbReference type="EMBL" id="JQGJ01000002">
    <property type="protein sequence ID" value="KHK65896.1"/>
    <property type="molecule type" value="Genomic_DNA"/>
</dbReference>